<organism evidence="1">
    <name type="scientific">marine sediment metagenome</name>
    <dbReference type="NCBI Taxonomy" id="412755"/>
    <lineage>
        <taxon>unclassified sequences</taxon>
        <taxon>metagenomes</taxon>
        <taxon>ecological metagenomes</taxon>
    </lineage>
</organism>
<evidence type="ECO:0000313" key="1">
    <source>
        <dbReference type="EMBL" id="GAH77582.1"/>
    </source>
</evidence>
<protein>
    <submittedName>
        <fullName evidence="1">Uncharacterized protein</fullName>
    </submittedName>
</protein>
<proteinExistence type="predicted"/>
<name>X1I7A1_9ZZZZ</name>
<dbReference type="AlphaFoldDB" id="X1I7A1"/>
<reference evidence="1" key="1">
    <citation type="journal article" date="2014" name="Front. Microbiol.">
        <title>High frequency of phylogenetically diverse reductive dehalogenase-homologous genes in deep subseafloor sedimentary metagenomes.</title>
        <authorList>
            <person name="Kawai M."/>
            <person name="Futagami T."/>
            <person name="Toyoda A."/>
            <person name="Takaki Y."/>
            <person name="Nishi S."/>
            <person name="Hori S."/>
            <person name="Arai W."/>
            <person name="Tsubouchi T."/>
            <person name="Morono Y."/>
            <person name="Uchiyama I."/>
            <person name="Ito T."/>
            <person name="Fujiyama A."/>
            <person name="Inagaki F."/>
            <person name="Takami H."/>
        </authorList>
    </citation>
    <scope>NUCLEOTIDE SEQUENCE</scope>
    <source>
        <strain evidence="1">Expedition CK06-06</strain>
    </source>
</reference>
<dbReference type="EMBL" id="BARU01039087">
    <property type="protein sequence ID" value="GAH77582.1"/>
    <property type="molecule type" value="Genomic_DNA"/>
</dbReference>
<feature type="non-terminal residue" evidence="1">
    <location>
        <position position="1"/>
    </location>
</feature>
<gene>
    <name evidence="1" type="ORF">S03H2_60626</name>
</gene>
<accession>X1I7A1</accession>
<comment type="caution">
    <text evidence="1">The sequence shown here is derived from an EMBL/GenBank/DDBJ whole genome shotgun (WGS) entry which is preliminary data.</text>
</comment>
<sequence>EEMTILLNMMNLSQFVAVQPYDSLDGDTEPHEGEQA</sequence>